<dbReference type="EMBL" id="JBJUIK010000012">
    <property type="protein sequence ID" value="KAL3510823.1"/>
    <property type="molecule type" value="Genomic_DNA"/>
</dbReference>
<name>A0ABD2YU25_9GENT</name>
<reference evidence="1 2" key="1">
    <citation type="submission" date="2024-11" db="EMBL/GenBank/DDBJ databases">
        <title>A near-complete genome assembly of Cinchona calisaya.</title>
        <authorList>
            <person name="Lian D.C."/>
            <person name="Zhao X.W."/>
            <person name="Wei L."/>
        </authorList>
    </citation>
    <scope>NUCLEOTIDE SEQUENCE [LARGE SCALE GENOMIC DNA]</scope>
    <source>
        <tissue evidence="1">Nenye</tissue>
    </source>
</reference>
<proteinExistence type="predicted"/>
<keyword evidence="2" id="KW-1185">Reference proteome</keyword>
<sequence length="116" mass="12712">MMRDGLEREIGDGEEKEVVLMTDVDGGDGNGQNLINQLHQTDNPPLHDKSSVSISNDTKYRGRTLLENSKLSFHRKNTVVFTTSTGKVNKSPKISRGFRIGQLNDLSSVLSAGPTL</sequence>
<gene>
    <name evidence="1" type="ORF">ACH5RR_030224</name>
</gene>
<comment type="caution">
    <text evidence="1">The sequence shown here is derived from an EMBL/GenBank/DDBJ whole genome shotgun (WGS) entry which is preliminary data.</text>
</comment>
<dbReference type="AlphaFoldDB" id="A0ABD2YU25"/>
<dbReference type="Proteomes" id="UP001630127">
    <property type="component" value="Unassembled WGS sequence"/>
</dbReference>
<accession>A0ABD2YU25</accession>
<evidence type="ECO:0000313" key="2">
    <source>
        <dbReference type="Proteomes" id="UP001630127"/>
    </source>
</evidence>
<organism evidence="1 2">
    <name type="scientific">Cinchona calisaya</name>
    <dbReference type="NCBI Taxonomy" id="153742"/>
    <lineage>
        <taxon>Eukaryota</taxon>
        <taxon>Viridiplantae</taxon>
        <taxon>Streptophyta</taxon>
        <taxon>Embryophyta</taxon>
        <taxon>Tracheophyta</taxon>
        <taxon>Spermatophyta</taxon>
        <taxon>Magnoliopsida</taxon>
        <taxon>eudicotyledons</taxon>
        <taxon>Gunneridae</taxon>
        <taxon>Pentapetalae</taxon>
        <taxon>asterids</taxon>
        <taxon>lamiids</taxon>
        <taxon>Gentianales</taxon>
        <taxon>Rubiaceae</taxon>
        <taxon>Cinchonoideae</taxon>
        <taxon>Cinchoneae</taxon>
        <taxon>Cinchona</taxon>
    </lineage>
</organism>
<evidence type="ECO:0000313" key="1">
    <source>
        <dbReference type="EMBL" id="KAL3510823.1"/>
    </source>
</evidence>
<protein>
    <submittedName>
        <fullName evidence="1">Uncharacterized protein</fullName>
    </submittedName>
</protein>